<dbReference type="GO" id="GO:0016579">
    <property type="term" value="P:protein deubiquitination"/>
    <property type="evidence" value="ECO:0007669"/>
    <property type="project" value="TreeGrafter"/>
</dbReference>
<protein>
    <recommendedName>
        <fullName evidence="3">ubiquitinyl hydrolase 1</fullName>
        <ecNumber evidence="3">3.4.19.12</ecNumber>
    </recommendedName>
    <alternativeName>
        <fullName evidence="8">Deubiquitinating enzyme A</fullName>
    </alternativeName>
</protein>
<feature type="compositionally biased region" description="Polar residues" evidence="9">
    <location>
        <begin position="332"/>
        <end position="342"/>
    </location>
</feature>
<dbReference type="GO" id="GO:0006508">
    <property type="term" value="P:proteolysis"/>
    <property type="evidence" value="ECO:0007669"/>
    <property type="project" value="UniProtKB-KW"/>
</dbReference>
<gene>
    <name evidence="11" type="ORF">BSL78_24521</name>
</gene>
<dbReference type="GO" id="GO:0051241">
    <property type="term" value="P:negative regulation of multicellular organismal process"/>
    <property type="evidence" value="ECO:0007669"/>
    <property type="project" value="UniProtKB-ARBA"/>
</dbReference>
<keyword evidence="5" id="KW-0833">Ubl conjugation pathway</keyword>
<evidence type="ECO:0000256" key="8">
    <source>
        <dbReference type="ARBA" id="ARBA00033460"/>
    </source>
</evidence>
<evidence type="ECO:0000256" key="1">
    <source>
        <dbReference type="ARBA" id="ARBA00000707"/>
    </source>
</evidence>
<keyword evidence="12" id="KW-1185">Reference proteome</keyword>
<keyword evidence="4" id="KW-0645">Protease</keyword>
<evidence type="ECO:0000259" key="10">
    <source>
        <dbReference type="PROSITE" id="PS50802"/>
    </source>
</evidence>
<organism evidence="11 12">
    <name type="scientific">Stichopus japonicus</name>
    <name type="common">Sea cucumber</name>
    <dbReference type="NCBI Taxonomy" id="307972"/>
    <lineage>
        <taxon>Eukaryota</taxon>
        <taxon>Metazoa</taxon>
        <taxon>Echinodermata</taxon>
        <taxon>Eleutherozoa</taxon>
        <taxon>Echinozoa</taxon>
        <taxon>Holothuroidea</taxon>
        <taxon>Aspidochirotacea</taxon>
        <taxon>Aspidochirotida</taxon>
        <taxon>Stichopodidae</taxon>
        <taxon>Apostichopus</taxon>
    </lineage>
</organism>
<dbReference type="Gene3D" id="3.90.70.80">
    <property type="match status" value="1"/>
</dbReference>
<dbReference type="GO" id="GO:0004843">
    <property type="term" value="F:cysteine-type deubiquitinase activity"/>
    <property type="evidence" value="ECO:0007669"/>
    <property type="project" value="UniProtKB-EC"/>
</dbReference>
<dbReference type="PANTHER" id="PTHR12419:SF4">
    <property type="entry name" value="OTU DOMAIN-CONTAINING PROTEIN 5"/>
    <property type="match status" value="1"/>
</dbReference>
<dbReference type="GO" id="GO:0061578">
    <property type="term" value="F:K63-linked deubiquitinase activity"/>
    <property type="evidence" value="ECO:0007669"/>
    <property type="project" value="TreeGrafter"/>
</dbReference>
<feature type="domain" description="OTU" evidence="10">
    <location>
        <begin position="49"/>
        <end position="172"/>
    </location>
</feature>
<comment type="caution">
    <text evidence="11">The sequence shown here is derived from an EMBL/GenBank/DDBJ whole genome shotgun (WGS) entry which is preliminary data.</text>
</comment>
<keyword evidence="7" id="KW-0788">Thiol protease</keyword>
<reference evidence="11 12" key="1">
    <citation type="journal article" date="2017" name="PLoS Biol.">
        <title>The sea cucumber genome provides insights into morphological evolution and visceral regeneration.</title>
        <authorList>
            <person name="Zhang X."/>
            <person name="Sun L."/>
            <person name="Yuan J."/>
            <person name="Sun Y."/>
            <person name="Gao Y."/>
            <person name="Zhang L."/>
            <person name="Li S."/>
            <person name="Dai H."/>
            <person name="Hamel J.F."/>
            <person name="Liu C."/>
            <person name="Yu Y."/>
            <person name="Liu S."/>
            <person name="Lin W."/>
            <person name="Guo K."/>
            <person name="Jin S."/>
            <person name="Xu P."/>
            <person name="Storey K.B."/>
            <person name="Huan P."/>
            <person name="Zhang T."/>
            <person name="Zhou Y."/>
            <person name="Zhang J."/>
            <person name="Lin C."/>
            <person name="Li X."/>
            <person name="Xing L."/>
            <person name="Huo D."/>
            <person name="Sun M."/>
            <person name="Wang L."/>
            <person name="Mercier A."/>
            <person name="Li F."/>
            <person name="Yang H."/>
            <person name="Xiang J."/>
        </authorList>
    </citation>
    <scope>NUCLEOTIDE SEQUENCE [LARGE SCALE GENOMIC DNA]</scope>
    <source>
        <strain evidence="11">Shaxun</strain>
        <tissue evidence="11">Muscle</tissue>
    </source>
</reference>
<evidence type="ECO:0000256" key="4">
    <source>
        <dbReference type="ARBA" id="ARBA00022670"/>
    </source>
</evidence>
<dbReference type="STRING" id="307972.A0A2G8JSE0"/>
<dbReference type="PANTHER" id="PTHR12419">
    <property type="entry name" value="OTU DOMAIN CONTAINING PROTEIN"/>
    <property type="match status" value="1"/>
</dbReference>
<dbReference type="Proteomes" id="UP000230750">
    <property type="component" value="Unassembled WGS sequence"/>
</dbReference>
<dbReference type="InterPro" id="IPR050704">
    <property type="entry name" value="Peptidase_C85-like"/>
</dbReference>
<feature type="compositionally biased region" description="Polar residues" evidence="9">
    <location>
        <begin position="292"/>
        <end position="301"/>
    </location>
</feature>
<evidence type="ECO:0000256" key="3">
    <source>
        <dbReference type="ARBA" id="ARBA00012759"/>
    </source>
</evidence>
<dbReference type="InterPro" id="IPR003323">
    <property type="entry name" value="OTU_dom"/>
</dbReference>
<keyword evidence="6" id="KW-0378">Hydrolase</keyword>
<dbReference type="GO" id="GO:0030154">
    <property type="term" value="P:cell differentiation"/>
    <property type="evidence" value="ECO:0007669"/>
    <property type="project" value="UniProtKB-ARBA"/>
</dbReference>
<name>A0A2G8JSE0_STIJA</name>
<dbReference type="PROSITE" id="PS50802">
    <property type="entry name" value="OTU"/>
    <property type="match status" value="1"/>
</dbReference>
<feature type="region of interest" description="Disordered" evidence="9">
    <location>
        <begin position="286"/>
        <end position="370"/>
    </location>
</feature>
<evidence type="ECO:0000256" key="7">
    <source>
        <dbReference type="ARBA" id="ARBA00022807"/>
    </source>
</evidence>
<dbReference type="AlphaFoldDB" id="A0A2G8JSE0"/>
<evidence type="ECO:0000256" key="6">
    <source>
        <dbReference type="ARBA" id="ARBA00022801"/>
    </source>
</evidence>
<evidence type="ECO:0000256" key="2">
    <source>
        <dbReference type="ARBA" id="ARBA00010407"/>
    </source>
</evidence>
<dbReference type="EC" id="3.4.19.12" evidence="3"/>
<comment type="catalytic activity">
    <reaction evidence="1">
        <text>Thiol-dependent hydrolysis of ester, thioester, amide, peptide and isopeptide bonds formed by the C-terminal Gly of ubiquitin (a 76-residue protein attached to proteins as an intracellular targeting signal).</text>
        <dbReference type="EC" id="3.4.19.12"/>
    </reaction>
</comment>
<dbReference type="Pfam" id="PF02338">
    <property type="entry name" value="OTU"/>
    <property type="match status" value="1"/>
</dbReference>
<dbReference type="SUPFAM" id="SSF54001">
    <property type="entry name" value="Cysteine proteinases"/>
    <property type="match status" value="1"/>
</dbReference>
<evidence type="ECO:0000313" key="12">
    <source>
        <dbReference type="Proteomes" id="UP000230750"/>
    </source>
</evidence>
<feature type="compositionally biased region" description="Polar residues" evidence="9">
    <location>
        <begin position="359"/>
        <end position="370"/>
    </location>
</feature>
<dbReference type="CDD" id="cd22752">
    <property type="entry name" value="OTU_OTUD5-like"/>
    <property type="match status" value="1"/>
</dbReference>
<evidence type="ECO:0000256" key="9">
    <source>
        <dbReference type="SAM" id="MobiDB-lite"/>
    </source>
</evidence>
<dbReference type="GO" id="GO:0010629">
    <property type="term" value="P:negative regulation of gene expression"/>
    <property type="evidence" value="ECO:0007669"/>
    <property type="project" value="UniProtKB-ARBA"/>
</dbReference>
<proteinExistence type="inferred from homology"/>
<dbReference type="GO" id="GO:0001817">
    <property type="term" value="P:regulation of cytokine production"/>
    <property type="evidence" value="ECO:0007669"/>
    <property type="project" value="UniProtKB-ARBA"/>
</dbReference>
<comment type="similarity">
    <text evidence="2">Belongs to the peptidase C85 family.</text>
</comment>
<accession>A0A2G8JSE0</accession>
<dbReference type="EMBL" id="MRZV01001333">
    <property type="protein sequence ID" value="PIK38639.1"/>
    <property type="molecule type" value="Genomic_DNA"/>
</dbReference>
<sequence length="370" mass="42406">MQFITSSLSLSDVCSTLRGKTVYYPLFVQQLLKQRETLFEKMLKEVKGFIIKQMEPDGACLFRAVADQVYGDQEWHTEVRRHCMDYMTKNCDYFSQYVTEDFATYIRRKRLDSCHGNHVEMQAISELYNRNIEVYLYSNEPINTFHTINKQENYPIRLSYHRSVHYNSVVDPTQPSVGVGLGMPSFIQGSEAFSLTKLWNRMWLSLIAAAQKRTGSNLSMCGLADKRLMVDALNRSENSEIEKAMLEDKLRATDWEATNEALEKQVAQDSYLQWVKENEMRNRKKYRPAIAASSSTLSENSPGREIEREPAAPPCLGHSGSTFSSPKIKHQQVCSEQSGQTRHYTKGIPESQVIRGHTPQPQSGRGSQFQ</sequence>
<dbReference type="OrthoDB" id="409956at2759"/>
<dbReference type="InterPro" id="IPR038765">
    <property type="entry name" value="Papain-like_cys_pep_sf"/>
</dbReference>
<dbReference type="FunFam" id="3.90.70.80:FF:000002">
    <property type="entry name" value="OTU domain-containing protein 5 isoform X2"/>
    <property type="match status" value="1"/>
</dbReference>
<evidence type="ECO:0000313" key="11">
    <source>
        <dbReference type="EMBL" id="PIK38639.1"/>
    </source>
</evidence>
<evidence type="ECO:0000256" key="5">
    <source>
        <dbReference type="ARBA" id="ARBA00022786"/>
    </source>
</evidence>